<proteinExistence type="predicted"/>
<feature type="compositionally biased region" description="Basic and acidic residues" evidence="1">
    <location>
        <begin position="68"/>
        <end position="77"/>
    </location>
</feature>
<accession>A0AA36DW04</accession>
<dbReference type="Proteomes" id="UP001177003">
    <property type="component" value="Chromosome 2"/>
</dbReference>
<dbReference type="EMBL" id="OX465078">
    <property type="protein sequence ID" value="CAI9272922.1"/>
    <property type="molecule type" value="Genomic_DNA"/>
</dbReference>
<evidence type="ECO:0000313" key="3">
    <source>
        <dbReference type="Proteomes" id="UP001177003"/>
    </source>
</evidence>
<evidence type="ECO:0000256" key="1">
    <source>
        <dbReference type="SAM" id="MobiDB-lite"/>
    </source>
</evidence>
<feature type="compositionally biased region" description="Basic and acidic residues" evidence="1">
    <location>
        <begin position="36"/>
        <end position="47"/>
    </location>
</feature>
<feature type="region of interest" description="Disordered" evidence="1">
    <location>
        <begin position="29"/>
        <end position="77"/>
    </location>
</feature>
<evidence type="ECO:0000313" key="2">
    <source>
        <dbReference type="EMBL" id="CAI9272922.1"/>
    </source>
</evidence>
<keyword evidence="3" id="KW-1185">Reference proteome</keyword>
<organism evidence="2 3">
    <name type="scientific">Lactuca saligna</name>
    <name type="common">Willowleaf lettuce</name>
    <dbReference type="NCBI Taxonomy" id="75948"/>
    <lineage>
        <taxon>Eukaryota</taxon>
        <taxon>Viridiplantae</taxon>
        <taxon>Streptophyta</taxon>
        <taxon>Embryophyta</taxon>
        <taxon>Tracheophyta</taxon>
        <taxon>Spermatophyta</taxon>
        <taxon>Magnoliopsida</taxon>
        <taxon>eudicotyledons</taxon>
        <taxon>Gunneridae</taxon>
        <taxon>Pentapetalae</taxon>
        <taxon>asterids</taxon>
        <taxon>campanulids</taxon>
        <taxon>Asterales</taxon>
        <taxon>Asteraceae</taxon>
        <taxon>Cichorioideae</taxon>
        <taxon>Cichorieae</taxon>
        <taxon>Lactucinae</taxon>
        <taxon>Lactuca</taxon>
    </lineage>
</organism>
<reference evidence="2" key="1">
    <citation type="submission" date="2023-04" db="EMBL/GenBank/DDBJ databases">
        <authorList>
            <person name="Vijverberg K."/>
            <person name="Xiong W."/>
            <person name="Schranz E."/>
        </authorList>
    </citation>
    <scope>NUCLEOTIDE SEQUENCE</scope>
</reference>
<protein>
    <submittedName>
        <fullName evidence="2">Uncharacterized protein</fullName>
    </submittedName>
</protein>
<sequence>MFHDVPSSIKILEGYMKLTPFGAHPLTPELQTIIAKSDKPKKGERQTSRKRKTPTPSESADSEFDTQSDIRNEEEHNREVHIEEVHNEEVHHEDVHNDNDIVHNEEQQSNPEVTPIINDFVPSPPPSPNTTSILITITPCPPPISTQILPFICLFQSSLNPHPHQLHKPHLLFLSTHQIRGMEYQDDFQGFTFSPFTIRTEVDDDVPVMKGQLQAIHDKLDSLLQASKPSDDYSQASVKSILKTLTKEHSSNLARMNNVVDGSTKVYNEMIEKVDKLISDTWVFMENFQQSFDSNIVAKNQVISSLSTSLKSERAKFLDIRNGLKGGHEKFQSCISSQLSNLQDVLAIESKVMDVLAMKTEKVKTLSLKLEHSKK</sequence>
<gene>
    <name evidence="2" type="ORF">LSALG_LOCUS13102</name>
</gene>
<name>A0AA36DW04_LACSI</name>
<dbReference type="AlphaFoldDB" id="A0AA36DW04"/>